<name>A0A7C7DBF7_9FIRM</name>
<dbReference type="SMART" id="SM00278">
    <property type="entry name" value="HhH1"/>
    <property type="match status" value="2"/>
</dbReference>
<proteinExistence type="predicted"/>
<dbReference type="GO" id="GO:0015628">
    <property type="term" value="P:protein secretion by the type II secretion system"/>
    <property type="evidence" value="ECO:0007669"/>
    <property type="project" value="TreeGrafter"/>
</dbReference>
<dbReference type="Pfam" id="PF10531">
    <property type="entry name" value="SLBB"/>
    <property type="match status" value="1"/>
</dbReference>
<dbReference type="SUPFAM" id="SSF47781">
    <property type="entry name" value="RuvA domain 2-like"/>
    <property type="match status" value="1"/>
</dbReference>
<dbReference type="InterPro" id="IPR019554">
    <property type="entry name" value="Soluble_ligand-bd"/>
</dbReference>
<feature type="compositionally biased region" description="Low complexity" evidence="1">
    <location>
        <begin position="132"/>
        <end position="148"/>
    </location>
</feature>
<dbReference type="InterPro" id="IPR003583">
    <property type="entry name" value="Hlx-hairpin-Hlx_DNA-bd_motif"/>
</dbReference>
<dbReference type="InterPro" id="IPR051675">
    <property type="entry name" value="Endo/Exo/Phosphatase_dom_1"/>
</dbReference>
<comment type="caution">
    <text evidence="4">The sequence shown here is derived from an EMBL/GenBank/DDBJ whole genome shotgun (WGS) entry which is preliminary data.</text>
</comment>
<keyword evidence="2" id="KW-0812">Transmembrane</keyword>
<evidence type="ECO:0000313" key="4">
    <source>
        <dbReference type="EMBL" id="HHY27998.1"/>
    </source>
</evidence>
<evidence type="ECO:0000256" key="1">
    <source>
        <dbReference type="SAM" id="MobiDB-lite"/>
    </source>
</evidence>
<dbReference type="GO" id="GO:0006281">
    <property type="term" value="P:DNA repair"/>
    <property type="evidence" value="ECO:0007669"/>
    <property type="project" value="InterPro"/>
</dbReference>
<feature type="region of interest" description="Disordered" evidence="1">
    <location>
        <begin position="122"/>
        <end position="159"/>
    </location>
</feature>
<dbReference type="Proteomes" id="UP000553059">
    <property type="component" value="Unassembled WGS sequence"/>
</dbReference>
<reference evidence="4 5" key="1">
    <citation type="journal article" date="2020" name="Biotechnol. Biofuels">
        <title>New insights from the biogas microbiome by comprehensive genome-resolved metagenomics of nearly 1600 species originating from multiple anaerobic digesters.</title>
        <authorList>
            <person name="Campanaro S."/>
            <person name="Treu L."/>
            <person name="Rodriguez-R L.M."/>
            <person name="Kovalovszki A."/>
            <person name="Ziels R.M."/>
            <person name="Maus I."/>
            <person name="Zhu X."/>
            <person name="Kougias P.G."/>
            <person name="Basile A."/>
            <person name="Luo G."/>
            <person name="Schluter A."/>
            <person name="Konstantinidis K.T."/>
            <person name="Angelidaki I."/>
        </authorList>
    </citation>
    <scope>NUCLEOTIDE SEQUENCE [LARGE SCALE GENOMIC DNA]</scope>
    <source>
        <strain evidence="4">AS05jafATM_4</strain>
    </source>
</reference>
<feature type="domain" description="Helix-hairpin-helix DNA-binding motif class 1" evidence="3">
    <location>
        <begin position="208"/>
        <end position="227"/>
    </location>
</feature>
<dbReference type="PANTHER" id="PTHR21180">
    <property type="entry name" value="ENDONUCLEASE/EXONUCLEASE/PHOSPHATASE FAMILY DOMAIN-CONTAINING PROTEIN 1"/>
    <property type="match status" value="1"/>
</dbReference>
<feature type="compositionally biased region" description="Polar residues" evidence="1">
    <location>
        <begin position="149"/>
        <end position="159"/>
    </location>
</feature>
<dbReference type="GO" id="GO:0003677">
    <property type="term" value="F:DNA binding"/>
    <property type="evidence" value="ECO:0007669"/>
    <property type="project" value="InterPro"/>
</dbReference>
<evidence type="ECO:0000259" key="3">
    <source>
        <dbReference type="SMART" id="SM00278"/>
    </source>
</evidence>
<accession>A0A7C7DBF7</accession>
<dbReference type="Gene3D" id="1.10.150.280">
    <property type="entry name" value="AF1531-like domain"/>
    <property type="match status" value="1"/>
</dbReference>
<protein>
    <submittedName>
        <fullName evidence="4">Helix-hairpin-helix domain-containing protein</fullName>
    </submittedName>
</protein>
<dbReference type="PANTHER" id="PTHR21180:SF32">
    <property type="entry name" value="ENDONUCLEASE_EXONUCLEASE_PHOSPHATASE FAMILY DOMAIN-CONTAINING PROTEIN 1"/>
    <property type="match status" value="1"/>
</dbReference>
<gene>
    <name evidence="4" type="ORF">GX523_14880</name>
</gene>
<evidence type="ECO:0000256" key="2">
    <source>
        <dbReference type="SAM" id="Phobius"/>
    </source>
</evidence>
<dbReference type="InterPro" id="IPR004509">
    <property type="entry name" value="Competence_ComEA_HhH"/>
</dbReference>
<feature type="transmembrane region" description="Helical" evidence="2">
    <location>
        <begin position="20"/>
        <end position="38"/>
    </location>
</feature>
<sequence>MVSNSEDYGVILLERKIRYIWWGVLGLLIVAAAWKFILPHNSTVIVEKVGENREIVVYVSGAVEKPGLVHLPVNARLNDALKQVSPLPEANVDQINPAEKLKDGQKIIVPYKPVPQPVAPPVAVSQGQMAESNPNASDLSSSAAAANSIQPGTNQSGNAQYVTQTSSNLININTADITELDKLPGIGPVLAERIIQYRTEHGPFLQPEDLKKVSGIGNKTYAKMADLVTVGP</sequence>
<dbReference type="Pfam" id="PF12836">
    <property type="entry name" value="HHH_3"/>
    <property type="match status" value="1"/>
</dbReference>
<dbReference type="InterPro" id="IPR010994">
    <property type="entry name" value="RuvA_2-like"/>
</dbReference>
<dbReference type="GO" id="GO:0015627">
    <property type="term" value="C:type II protein secretion system complex"/>
    <property type="evidence" value="ECO:0007669"/>
    <property type="project" value="TreeGrafter"/>
</dbReference>
<dbReference type="AlphaFoldDB" id="A0A7C7DBF7"/>
<dbReference type="EMBL" id="DUTF01000329">
    <property type="protein sequence ID" value="HHY27998.1"/>
    <property type="molecule type" value="Genomic_DNA"/>
</dbReference>
<evidence type="ECO:0000313" key="5">
    <source>
        <dbReference type="Proteomes" id="UP000553059"/>
    </source>
</evidence>
<keyword evidence="2" id="KW-0472">Membrane</keyword>
<keyword evidence="2" id="KW-1133">Transmembrane helix</keyword>
<feature type="domain" description="Helix-hairpin-helix DNA-binding motif class 1" evidence="3">
    <location>
        <begin position="178"/>
        <end position="197"/>
    </location>
</feature>
<organism evidence="4 5">
    <name type="scientific">Desulfitobacterium dehalogenans</name>
    <dbReference type="NCBI Taxonomy" id="36854"/>
    <lineage>
        <taxon>Bacteria</taxon>
        <taxon>Bacillati</taxon>
        <taxon>Bacillota</taxon>
        <taxon>Clostridia</taxon>
        <taxon>Eubacteriales</taxon>
        <taxon>Desulfitobacteriaceae</taxon>
        <taxon>Desulfitobacterium</taxon>
    </lineage>
</organism>
<dbReference type="NCBIfam" id="TIGR00426">
    <property type="entry name" value="competence protein ComEA helix-hairpin-helix repeat region"/>
    <property type="match status" value="1"/>
</dbReference>